<evidence type="ECO:0000313" key="1">
    <source>
        <dbReference type="EMBL" id="KUM91189.1"/>
    </source>
</evidence>
<organism evidence="1 2">
    <name type="scientific">Streptomyces cellostaticus</name>
    <dbReference type="NCBI Taxonomy" id="67285"/>
    <lineage>
        <taxon>Bacteria</taxon>
        <taxon>Bacillati</taxon>
        <taxon>Actinomycetota</taxon>
        <taxon>Actinomycetes</taxon>
        <taxon>Kitasatosporales</taxon>
        <taxon>Streptomycetaceae</taxon>
        <taxon>Streptomyces</taxon>
    </lineage>
</organism>
<comment type="caution">
    <text evidence="1">The sequence shown here is derived from an EMBL/GenBank/DDBJ whole genome shotgun (WGS) entry which is preliminary data.</text>
</comment>
<evidence type="ECO:0000313" key="2">
    <source>
        <dbReference type="Proteomes" id="UP000054241"/>
    </source>
</evidence>
<proteinExistence type="predicted"/>
<gene>
    <name evidence="1" type="ORF">AQI88_38420</name>
</gene>
<accession>A0A101NDL6</accession>
<name>A0A101NDL6_9ACTN</name>
<sequence length="133" mass="14152">MIVAVTTMGSLVTSTTGSRPGSSIVAVNEISSRSSYFGGKFCVSRRALRASVSALFISNVTRAPLSPSPLTRKARVRSRTLRNGSSALTSTRCLMAPRKSTVRFLWYWNLQLSAKTEEGTSAPIGGSPPALAE</sequence>
<reference evidence="1 2" key="1">
    <citation type="submission" date="2015-10" db="EMBL/GenBank/DDBJ databases">
        <title>Draft genome sequence of Streptomyces cellostaticus DSM 40189, type strain for the species Streptomyces cellostaticus.</title>
        <authorList>
            <person name="Ruckert C."/>
            <person name="Winkler A."/>
            <person name="Kalinowski J."/>
            <person name="Kampfer P."/>
            <person name="Glaeser S."/>
        </authorList>
    </citation>
    <scope>NUCLEOTIDE SEQUENCE [LARGE SCALE GENOMIC DNA]</scope>
    <source>
        <strain evidence="1 2">DSM 40189</strain>
    </source>
</reference>
<keyword evidence="2" id="KW-1185">Reference proteome</keyword>
<dbReference type="AlphaFoldDB" id="A0A101NDL6"/>
<dbReference type="EMBL" id="LMWL01000083">
    <property type="protein sequence ID" value="KUM91189.1"/>
    <property type="molecule type" value="Genomic_DNA"/>
</dbReference>
<protein>
    <submittedName>
        <fullName evidence="1">Uncharacterized protein</fullName>
    </submittedName>
</protein>
<dbReference type="Proteomes" id="UP000054241">
    <property type="component" value="Unassembled WGS sequence"/>
</dbReference>